<reference evidence="7" key="2">
    <citation type="submission" date="2016-06" db="EMBL/GenBank/DDBJ databases">
        <title>The genome of a short-lived fish provides insights into sex chromosome evolution and the genetic control of aging.</title>
        <authorList>
            <person name="Reichwald K."/>
            <person name="Felder M."/>
            <person name="Petzold A."/>
            <person name="Koch P."/>
            <person name="Groth M."/>
            <person name="Platzer M."/>
        </authorList>
    </citation>
    <scope>NUCLEOTIDE SEQUENCE</scope>
    <source>
        <tissue evidence="7">Brain</tissue>
    </source>
</reference>
<name>A0A1A8BL87_NOTKA</name>
<dbReference type="GO" id="GO:0005634">
    <property type="term" value="C:nucleus"/>
    <property type="evidence" value="ECO:0007669"/>
    <property type="project" value="UniProtKB-SubCell"/>
</dbReference>
<evidence type="ECO:0000259" key="6">
    <source>
        <dbReference type="PROSITE" id="PS51526"/>
    </source>
</evidence>
<keyword evidence="3" id="KW-0539">Nucleus</keyword>
<dbReference type="InterPro" id="IPR036390">
    <property type="entry name" value="WH_DNA-bd_sf"/>
</dbReference>
<dbReference type="PANTHER" id="PTHR12619">
    <property type="entry name" value="RFX TRANSCRIPTION FACTOR FAMILY"/>
    <property type="match status" value="1"/>
</dbReference>
<dbReference type="Gene3D" id="6.10.140.1290">
    <property type="match status" value="1"/>
</dbReference>
<dbReference type="PANTHER" id="PTHR12619:SF2">
    <property type="entry name" value="DNA-BINDING PROTEIN RFX7"/>
    <property type="match status" value="1"/>
</dbReference>
<protein>
    <submittedName>
        <fullName evidence="7">Regulatory factor X, 7</fullName>
    </submittedName>
</protein>
<dbReference type="AlphaFoldDB" id="A0A1A8BL87"/>
<dbReference type="PROSITE" id="PS51526">
    <property type="entry name" value="RFX_DBD"/>
    <property type="match status" value="1"/>
</dbReference>
<feature type="region of interest" description="Disordered" evidence="5">
    <location>
        <begin position="287"/>
        <end position="339"/>
    </location>
</feature>
<accession>A0A1A8BL87</accession>
<dbReference type="Gene3D" id="1.10.10.10">
    <property type="entry name" value="Winged helix-like DNA-binding domain superfamily/Winged helix DNA-binding domain"/>
    <property type="match status" value="1"/>
</dbReference>
<organism evidence="7">
    <name type="scientific">Nothobranchius kadleci</name>
    <name type="common">African annual killifish</name>
    <dbReference type="NCBI Taxonomy" id="1051664"/>
    <lineage>
        <taxon>Eukaryota</taxon>
        <taxon>Metazoa</taxon>
        <taxon>Chordata</taxon>
        <taxon>Craniata</taxon>
        <taxon>Vertebrata</taxon>
        <taxon>Euteleostomi</taxon>
        <taxon>Actinopterygii</taxon>
        <taxon>Neopterygii</taxon>
        <taxon>Teleostei</taxon>
        <taxon>Neoteleostei</taxon>
        <taxon>Acanthomorphata</taxon>
        <taxon>Ovalentaria</taxon>
        <taxon>Atherinomorphae</taxon>
        <taxon>Cyprinodontiformes</taxon>
        <taxon>Nothobranchiidae</taxon>
        <taxon>Nothobranchius</taxon>
    </lineage>
</organism>
<dbReference type="EMBL" id="HADZ01003339">
    <property type="protein sequence ID" value="SBP67280.1"/>
    <property type="molecule type" value="Transcribed_RNA"/>
</dbReference>
<gene>
    <name evidence="7" type="primary">CU075695.3</name>
</gene>
<comment type="subcellular location">
    <subcellularLocation>
        <location evidence="1">Nucleus</location>
    </subcellularLocation>
</comment>
<dbReference type="SUPFAM" id="SSF46785">
    <property type="entry name" value="Winged helix' DNA-binding domain"/>
    <property type="match status" value="1"/>
</dbReference>
<dbReference type="Pfam" id="PF18326">
    <property type="entry name" value="RFX5_N"/>
    <property type="match status" value="1"/>
</dbReference>
<dbReference type="GO" id="GO:0000981">
    <property type="term" value="F:DNA-binding transcription factor activity, RNA polymerase II-specific"/>
    <property type="evidence" value="ECO:0007669"/>
    <property type="project" value="TreeGrafter"/>
</dbReference>
<comment type="similarity">
    <text evidence="4">Belongs to the RFX family.</text>
</comment>
<evidence type="ECO:0000256" key="3">
    <source>
        <dbReference type="ARBA" id="ARBA00023242"/>
    </source>
</evidence>
<dbReference type="Pfam" id="PF02257">
    <property type="entry name" value="RFX_DNA_binding"/>
    <property type="match status" value="1"/>
</dbReference>
<evidence type="ECO:0000256" key="2">
    <source>
        <dbReference type="ARBA" id="ARBA00023125"/>
    </source>
</evidence>
<proteinExistence type="inferred from homology"/>
<dbReference type="FunFam" id="1.10.10.10:FF:000128">
    <property type="entry name" value="DNA-binding protein RFX5 isoform X1"/>
    <property type="match status" value="1"/>
</dbReference>
<reference evidence="7" key="1">
    <citation type="submission" date="2016-05" db="EMBL/GenBank/DDBJ databases">
        <authorList>
            <person name="Lavstsen T."/>
            <person name="Jespersen J.S."/>
        </authorList>
    </citation>
    <scope>NUCLEOTIDE SEQUENCE</scope>
    <source>
        <tissue evidence="7">Brain</tissue>
    </source>
</reference>
<evidence type="ECO:0000256" key="4">
    <source>
        <dbReference type="ARBA" id="ARBA00061114"/>
    </source>
</evidence>
<dbReference type="InterPro" id="IPR036388">
    <property type="entry name" value="WH-like_DNA-bd_sf"/>
</dbReference>
<dbReference type="GO" id="GO:0000978">
    <property type="term" value="F:RNA polymerase II cis-regulatory region sequence-specific DNA binding"/>
    <property type="evidence" value="ECO:0007669"/>
    <property type="project" value="TreeGrafter"/>
</dbReference>
<sequence>MADEEPQQPEPGAGGLPGLLPGLQGAEVSNLQLRIKNSICKSVQSKVENILQDVETFSDIEKLYLYLKLPSGPSSSSDKSDQNALSSSRTQQMHAFSWIREHLEEYPETSLPKQEVYDEYKSFCDNLNYHPLSAADFGKMMKNVFPNMKARRLGMRGKSKYCYSGLRKRLYIQMPSLPTLDLHKTPDGLHCDALESPCQLSSIKEEVRFAACDLVCEWAQKVLKRQFDSVEDLAHFLIDSHYISNKSLAALTIMTGTATEGKPSQTVSAFLPTSEAHPFQPQVTMFSSPSVDAKQQLQRKIQRKQQEQKLQSPSPADGHAKRVEDVVASSPTTPSPQPTFGIVVAAVPSPITVQKSRQLMSPSPVGALESKVLPINFQMLPQPVQAVKQSPKPAQNNLISPVGERTARQRYAQILPKPSATSAVPLHSPSTMIITNSPIKTVMTTCHISPVSLVKMATISLAPNSRETTSLTTTTLRPASAGITSAAAGSAGANQSMRSTSAMPILAPVAELGMITDTQSMDVEMEVEAIHRNSQMQRSGGQVFIQKAMVSVV</sequence>
<evidence type="ECO:0000256" key="1">
    <source>
        <dbReference type="ARBA" id="ARBA00004123"/>
    </source>
</evidence>
<dbReference type="InterPro" id="IPR039779">
    <property type="entry name" value="RFX-like"/>
</dbReference>
<dbReference type="InterPro" id="IPR003150">
    <property type="entry name" value="DNA-bd_RFX"/>
</dbReference>
<evidence type="ECO:0000313" key="7">
    <source>
        <dbReference type="EMBL" id="SBP67280.1"/>
    </source>
</evidence>
<feature type="region of interest" description="Disordered" evidence="5">
    <location>
        <begin position="1"/>
        <end position="21"/>
    </location>
</feature>
<keyword evidence="2" id="KW-0238">DNA-binding</keyword>
<feature type="domain" description="RFX-type winged-helix" evidence="6">
    <location>
        <begin position="95"/>
        <end position="170"/>
    </location>
</feature>
<evidence type="ECO:0000256" key="5">
    <source>
        <dbReference type="SAM" id="MobiDB-lite"/>
    </source>
</evidence>